<comment type="caution">
    <text evidence="3">The sequence shown here is derived from an EMBL/GenBank/DDBJ whole genome shotgun (WGS) entry which is preliminary data.</text>
</comment>
<proteinExistence type="predicted"/>
<evidence type="ECO:0000313" key="3">
    <source>
        <dbReference type="EMBL" id="CAG8458434.1"/>
    </source>
</evidence>
<sequence length="300" mass="35207">IKESSETTMQLESKLYIPQIDLAPIRLPYPRTVCTSAGCVKTIQIEQLNIYKTDYITHCHPHCYLDNVKQNVINNAVLKECFAMNSSGNCKVCKCHWSKHMFINYENKIVIKNIFDPKIKKQISENKTYQEKKQAILEQFEARRIQLEKEKEIIEGISLKFAQFLRENALAPFNDAYADYLDLFINEEKRIKSENPLNYNNEFLNRLEETKNSYIRNLTIIQKSIETKRSSIPLLSPEDIAHLEQQLYELPINGETLKKVKQEAKKGKNNAFKYHENHIRITNRLWKPSISNTPQKIRNV</sequence>
<dbReference type="InterPro" id="IPR058519">
    <property type="entry name" value="DUF8206"/>
</dbReference>
<organism evidence="3 4">
    <name type="scientific">Ambispora gerdemannii</name>
    <dbReference type="NCBI Taxonomy" id="144530"/>
    <lineage>
        <taxon>Eukaryota</taxon>
        <taxon>Fungi</taxon>
        <taxon>Fungi incertae sedis</taxon>
        <taxon>Mucoromycota</taxon>
        <taxon>Glomeromycotina</taxon>
        <taxon>Glomeromycetes</taxon>
        <taxon>Archaeosporales</taxon>
        <taxon>Ambisporaceae</taxon>
        <taxon>Ambispora</taxon>
    </lineage>
</organism>
<evidence type="ECO:0000256" key="1">
    <source>
        <dbReference type="SAM" id="Coils"/>
    </source>
</evidence>
<dbReference type="Proteomes" id="UP000789831">
    <property type="component" value="Unassembled WGS sequence"/>
</dbReference>
<keyword evidence="4" id="KW-1185">Reference proteome</keyword>
<evidence type="ECO:0000313" key="4">
    <source>
        <dbReference type="Proteomes" id="UP000789831"/>
    </source>
</evidence>
<dbReference type="Pfam" id="PF26633">
    <property type="entry name" value="DUF8206"/>
    <property type="match status" value="1"/>
</dbReference>
<dbReference type="OrthoDB" id="8954335at2759"/>
<gene>
    <name evidence="3" type="ORF">AGERDE_LOCUS2122</name>
</gene>
<feature type="domain" description="DUF8206" evidence="2">
    <location>
        <begin position="27"/>
        <end position="106"/>
    </location>
</feature>
<accession>A0A9N8VRS2</accession>
<dbReference type="PANTHER" id="PTHR32046">
    <property type="entry name" value="G DOMAIN-CONTAINING PROTEIN"/>
    <property type="match status" value="1"/>
</dbReference>
<keyword evidence="1" id="KW-0175">Coiled coil</keyword>
<dbReference type="PANTHER" id="PTHR32046:SF11">
    <property type="entry name" value="IMMUNE-ASSOCIATED NUCLEOTIDE-BINDING PROTEIN 10-LIKE"/>
    <property type="match status" value="1"/>
</dbReference>
<evidence type="ECO:0000259" key="2">
    <source>
        <dbReference type="Pfam" id="PF26633"/>
    </source>
</evidence>
<protein>
    <submittedName>
        <fullName evidence="3">11227_t:CDS:1</fullName>
    </submittedName>
</protein>
<name>A0A9N8VRS2_9GLOM</name>
<dbReference type="AlphaFoldDB" id="A0A9N8VRS2"/>
<feature type="non-terminal residue" evidence="3">
    <location>
        <position position="1"/>
    </location>
</feature>
<dbReference type="EMBL" id="CAJVPL010000166">
    <property type="protein sequence ID" value="CAG8458434.1"/>
    <property type="molecule type" value="Genomic_DNA"/>
</dbReference>
<reference evidence="3" key="1">
    <citation type="submission" date="2021-06" db="EMBL/GenBank/DDBJ databases">
        <authorList>
            <person name="Kallberg Y."/>
            <person name="Tangrot J."/>
            <person name="Rosling A."/>
        </authorList>
    </citation>
    <scope>NUCLEOTIDE SEQUENCE</scope>
    <source>
        <strain evidence="3">MT106</strain>
    </source>
</reference>
<feature type="coiled-coil region" evidence="1">
    <location>
        <begin position="119"/>
        <end position="157"/>
    </location>
</feature>